<reference evidence="22 23" key="1">
    <citation type="journal article" date="2018" name="Nat. Ecol. Evol.">
        <title>Shark genomes provide insights into elasmobranch evolution and the origin of vertebrates.</title>
        <authorList>
            <person name="Hara Y"/>
            <person name="Yamaguchi K"/>
            <person name="Onimaru K"/>
            <person name="Kadota M"/>
            <person name="Koyanagi M"/>
            <person name="Keeley SD"/>
            <person name="Tatsumi K"/>
            <person name="Tanaka K"/>
            <person name="Motone F"/>
            <person name="Kageyama Y"/>
            <person name="Nozu R"/>
            <person name="Adachi N"/>
            <person name="Nishimura O"/>
            <person name="Nakagawa R"/>
            <person name="Tanegashima C"/>
            <person name="Kiyatake I"/>
            <person name="Matsumoto R"/>
            <person name="Murakumo K"/>
            <person name="Nishida K"/>
            <person name="Terakita A"/>
            <person name="Kuratani S"/>
            <person name="Sato K"/>
            <person name="Hyodo S Kuraku.S."/>
        </authorList>
    </citation>
    <scope>NUCLEOTIDE SEQUENCE [LARGE SCALE GENOMIC DNA]</scope>
</reference>
<dbReference type="GO" id="GO:0030837">
    <property type="term" value="P:negative regulation of actin filament polymerization"/>
    <property type="evidence" value="ECO:0007669"/>
    <property type="project" value="InterPro"/>
</dbReference>
<feature type="domain" description="Tyrosine-protein phosphatase" evidence="19">
    <location>
        <begin position="305"/>
        <end position="446"/>
    </location>
</feature>
<dbReference type="Pfam" id="PF08766">
    <property type="entry name" value="DEK_C"/>
    <property type="match status" value="1"/>
</dbReference>
<dbReference type="SUPFAM" id="SSF109715">
    <property type="entry name" value="DEK C-terminal domain"/>
    <property type="match status" value="1"/>
</dbReference>
<gene>
    <name evidence="22" type="ORF">chiPu_0004553</name>
</gene>
<dbReference type="Pfam" id="PF23040">
    <property type="entry name" value="PH_SSH1-like_1st"/>
    <property type="match status" value="1"/>
</dbReference>
<dbReference type="OrthoDB" id="5779068at2759"/>
<dbReference type="SMART" id="SM00195">
    <property type="entry name" value="DSPc"/>
    <property type="match status" value="1"/>
</dbReference>
<comment type="function">
    <text evidence="14">Protein phosphatase which regulates actin filament dynamics. Dephosphorylates and activates the actin binding/depolymerizing factor cofilin, which subsequently binds to actin filaments and stimulates their disassembly. Inhibitory phosphorylation of cofilin is mediated by LIMK1, which may also be dephosphorylated and inactivated by this protein.</text>
</comment>
<dbReference type="PANTHER" id="PTHR45864:SF5">
    <property type="entry name" value="PROTEIN PHOSPHATASE SLINGSHOT HOMOLOG 1"/>
    <property type="match status" value="1"/>
</dbReference>
<keyword evidence="8" id="KW-0378">Hydrolase</keyword>
<organism evidence="22 23">
    <name type="scientific">Chiloscyllium punctatum</name>
    <name type="common">Brownbanded bambooshark</name>
    <name type="synonym">Hemiscyllium punctatum</name>
    <dbReference type="NCBI Taxonomy" id="137246"/>
    <lineage>
        <taxon>Eukaryota</taxon>
        <taxon>Metazoa</taxon>
        <taxon>Chordata</taxon>
        <taxon>Craniata</taxon>
        <taxon>Vertebrata</taxon>
        <taxon>Chondrichthyes</taxon>
        <taxon>Elasmobranchii</taxon>
        <taxon>Galeomorphii</taxon>
        <taxon>Galeoidea</taxon>
        <taxon>Orectolobiformes</taxon>
        <taxon>Hemiscylliidae</taxon>
        <taxon>Chiloscyllium</taxon>
    </lineage>
</organism>
<dbReference type="GO" id="GO:0032154">
    <property type="term" value="C:cleavage furrow"/>
    <property type="evidence" value="ECO:0007669"/>
    <property type="project" value="UniProtKB-SubCell"/>
</dbReference>
<dbReference type="GO" id="GO:0030496">
    <property type="term" value="C:midbody"/>
    <property type="evidence" value="ECO:0007669"/>
    <property type="project" value="UniProtKB-SubCell"/>
</dbReference>
<accession>A0A401S6X4</accession>
<dbReference type="OMA" id="YYESCIN"/>
<evidence type="ECO:0000256" key="8">
    <source>
        <dbReference type="ARBA" id="ARBA00022801"/>
    </source>
</evidence>
<evidence type="ECO:0000256" key="15">
    <source>
        <dbReference type="ARBA" id="ARBA00067363"/>
    </source>
</evidence>
<evidence type="ECO:0000256" key="4">
    <source>
        <dbReference type="ARBA" id="ARBA00009580"/>
    </source>
</evidence>
<dbReference type="PANTHER" id="PTHR45864">
    <property type="entry name" value="SLINGSHOT PROTEIN PHOSPHATASE HOMOLOG"/>
    <property type="match status" value="1"/>
</dbReference>
<name>A0A401S6X4_CHIPU</name>
<evidence type="ECO:0000256" key="5">
    <source>
        <dbReference type="ARBA" id="ARBA00013081"/>
    </source>
</evidence>
<dbReference type="EMBL" id="BEZZ01000112">
    <property type="protein sequence ID" value="GCC26139.1"/>
    <property type="molecule type" value="Genomic_DNA"/>
</dbReference>
<dbReference type="PROSITE" id="PS50056">
    <property type="entry name" value="TYR_PHOSPHATASE_2"/>
    <property type="match status" value="1"/>
</dbReference>
<dbReference type="EC" id="3.1.3.16" evidence="5"/>
<dbReference type="GO" id="GO:0003779">
    <property type="term" value="F:actin binding"/>
    <property type="evidence" value="ECO:0007669"/>
    <property type="project" value="UniProtKB-KW"/>
</dbReference>
<keyword evidence="7" id="KW-0597">Phosphoprotein</keyword>
<feature type="domain" description="Tyrosine specific protein phosphatases" evidence="20">
    <location>
        <begin position="367"/>
        <end position="424"/>
    </location>
</feature>
<dbReference type="CDD" id="cd11652">
    <property type="entry name" value="SSH-N"/>
    <property type="match status" value="1"/>
</dbReference>
<evidence type="ECO:0000259" key="19">
    <source>
        <dbReference type="PROSITE" id="PS50054"/>
    </source>
</evidence>
<evidence type="ECO:0000256" key="3">
    <source>
        <dbReference type="ARBA" id="ARBA00004626"/>
    </source>
</evidence>
<keyword evidence="23" id="KW-1185">Reference proteome</keyword>
<keyword evidence="11" id="KW-0009">Actin-binding</keyword>
<feature type="region of interest" description="Disordered" evidence="18">
    <location>
        <begin position="653"/>
        <end position="676"/>
    </location>
</feature>
<evidence type="ECO:0000256" key="7">
    <source>
        <dbReference type="ARBA" id="ARBA00022553"/>
    </source>
</evidence>
<evidence type="ECO:0000313" key="23">
    <source>
        <dbReference type="Proteomes" id="UP000287033"/>
    </source>
</evidence>
<dbReference type="InterPro" id="IPR029021">
    <property type="entry name" value="Prot-tyrosine_phosphatase-like"/>
</dbReference>
<dbReference type="InterPro" id="IPR000387">
    <property type="entry name" value="Tyr_Pase_dom"/>
</dbReference>
<evidence type="ECO:0000256" key="9">
    <source>
        <dbReference type="ARBA" id="ARBA00022912"/>
    </source>
</evidence>
<feature type="coiled-coil region" evidence="17">
    <location>
        <begin position="537"/>
        <end position="564"/>
    </location>
</feature>
<dbReference type="FunFam" id="3.90.190.10:FF:000004">
    <property type="entry name" value="Protein phosphatase Slingshot homolog 2"/>
    <property type="match status" value="1"/>
</dbReference>
<dbReference type="InterPro" id="IPR020422">
    <property type="entry name" value="TYR_PHOSPHATASE_DUAL_dom"/>
</dbReference>
<feature type="compositionally biased region" description="Low complexity" evidence="18">
    <location>
        <begin position="9"/>
        <end position="21"/>
    </location>
</feature>
<comment type="subcellular location">
    <subcellularLocation>
        <location evidence="3">Cleavage furrow</location>
    </subcellularLocation>
    <subcellularLocation>
        <location evidence="2">Cytoplasm</location>
        <location evidence="2">Cytoskeleton</location>
    </subcellularLocation>
    <subcellularLocation>
        <location evidence="1">Midbody</location>
    </subcellularLocation>
</comment>
<dbReference type="GO" id="GO:0005856">
    <property type="term" value="C:cytoskeleton"/>
    <property type="evidence" value="ECO:0007669"/>
    <property type="project" value="UniProtKB-SubCell"/>
</dbReference>
<keyword evidence="10" id="KW-0007">Acetylation</keyword>
<evidence type="ECO:0000259" key="20">
    <source>
        <dbReference type="PROSITE" id="PS50056"/>
    </source>
</evidence>
<feature type="compositionally biased region" description="Polar residues" evidence="18">
    <location>
        <begin position="654"/>
        <end position="666"/>
    </location>
</feature>
<evidence type="ECO:0000256" key="14">
    <source>
        <dbReference type="ARBA" id="ARBA00056712"/>
    </source>
</evidence>
<evidence type="ECO:0000256" key="16">
    <source>
        <dbReference type="ARBA" id="ARBA00076772"/>
    </source>
</evidence>
<evidence type="ECO:0000256" key="12">
    <source>
        <dbReference type="ARBA" id="ARBA00023212"/>
    </source>
</evidence>
<evidence type="ECO:0000313" key="22">
    <source>
        <dbReference type="EMBL" id="GCC26139.1"/>
    </source>
</evidence>
<evidence type="ECO:0000256" key="13">
    <source>
        <dbReference type="ARBA" id="ARBA00048336"/>
    </source>
</evidence>
<dbReference type="InterPro" id="IPR014876">
    <property type="entry name" value="DEK_C"/>
</dbReference>
<evidence type="ECO:0000256" key="17">
    <source>
        <dbReference type="SAM" id="Coils"/>
    </source>
</evidence>
<evidence type="ECO:0000256" key="11">
    <source>
        <dbReference type="ARBA" id="ARBA00023203"/>
    </source>
</evidence>
<dbReference type="PROSITE" id="PS00383">
    <property type="entry name" value="TYR_PHOSPHATASE_1"/>
    <property type="match status" value="1"/>
</dbReference>
<evidence type="ECO:0000256" key="1">
    <source>
        <dbReference type="ARBA" id="ARBA00004214"/>
    </source>
</evidence>
<dbReference type="Proteomes" id="UP000287033">
    <property type="component" value="Unassembled WGS sequence"/>
</dbReference>
<evidence type="ECO:0000256" key="10">
    <source>
        <dbReference type="ARBA" id="ARBA00022990"/>
    </source>
</evidence>
<dbReference type="PROSITE" id="PS51998">
    <property type="entry name" value="DEK_C"/>
    <property type="match status" value="1"/>
</dbReference>
<keyword evidence="9" id="KW-0904">Protein phosphatase</keyword>
<sequence length="1290" mass="146390">MALVTVQRSPTPSASSSPSVSEGGSDDDRRLQQQSLSDSFFTVKGAALFLQQGNSSQVPRCYHQHKYAGDLQLHLQVMINHLRPEDRIKLAVRLESMSAHRVRYMVVVYTNGNQDTEENVLLGIDFASKESNTCTIGLTLPLWSDTKIHLDGDGGFSVSTVDRIHIFKPVSVQAMWSALQILHKSCEIARRYNYYPSGIALTWTSYYESCINSDQSCINEWNAMQDLQSMRADSPPMFVDKPTENELTERLIKNKLRSIMMSKDLENVTSKDIRNELEQQMNCTLKEYKGFIDNEMLIILGQMDKATLIFDHLYLGSEWNASNLEELQSTGVGYILNVTREVDNFFPGLFCYHNIRVFDEDATDLLAYWNDAYNFITKAKKDHSKCLVHCKMGISRSASTVIAYAMKEYRWSLEEAYKYVKEKRSVAQPNAGFMRQLAEYEGILDASKHRHNILWRRNSESGLQETVRDPMLQSSKASTPHDLNRCKAVIQHTCEEQKYNDAETSLNVAVTNKDEIEPVNFNYYFRCLSEPVTDSVYNRQQKELEQLSVQVDNVEKNEIQIDNEDFRCTEDSAHDTRMLASSQLQDSYDNKSRLLGQQGNTLKMSTAVEELEEENENTMNLDMHDQGDHFMVNGPNTENNAEAIANLKGMLEPDSTSSVESQLSKDNVNNNNNTTRNYLKEDEDLTTTETSNSIKPINKFALDCSDSVSNLMCERFMDRSKNLHQVQICSTCSKESQATKSSDLGYLSSGASDVQMTEAFYSVPNKTEMTEKPVNKIDAIYTTDTILLHETTETGVGLRTNCEEQHRKTMVAYHNCKNVTSNFHTEVLVLDAVTSLSDRRQDLKQLPVVSPCMGSHEYQKTLINSNTRFVPSGSKADEQVLQLPEFKVHQSEEKLSQLTRHAATLGNEWDNMAEIMEQSHGTHSLPSSRQPIKDKLVVFPSSSTEKLSAKPKKEMEKSKIQSYLMQHQESILQLQKAGLVRKHTKELERLMFLTSPNSQIESQNFEKRKNIFADRDSLDLTVHEPTVDIQDLTQSYEDMENSVLSEPSYYEFNFMNGLCQKTSTPYINNRNGSGYLTKDRLQQICATLIPSPLTSSLTRSSSSDSLHSIQGQPGLVELRRQEIEARMRQAGLTICSEMKRSHSIAKLGSLTMPNEDLSSKEKEAETFIGSSNIKLDESLLLPNIVEKMKWKSSRCEEIGTQPEQTSIMEPLKSIETSSSILEHKTLPYIQRTDQAEHSCQMFSPPKYSISDLEVTQQFEDFTSVPSSGLSQFHIQSANELCPLASKEQNV</sequence>
<keyword evidence="12" id="KW-0206">Cytoskeleton</keyword>
<dbReference type="SUPFAM" id="SSF52799">
    <property type="entry name" value="(Phosphotyrosine protein) phosphatases II"/>
    <property type="match status" value="1"/>
</dbReference>
<dbReference type="InterPro" id="IPR043588">
    <property type="entry name" value="SSH-N"/>
</dbReference>
<evidence type="ECO:0000259" key="21">
    <source>
        <dbReference type="PROSITE" id="PS51998"/>
    </source>
</evidence>
<dbReference type="InterPro" id="IPR016130">
    <property type="entry name" value="Tyr_Pase_AS"/>
</dbReference>
<feature type="domain" description="DEK-C" evidence="21">
    <location>
        <begin position="246"/>
        <end position="301"/>
    </location>
</feature>
<dbReference type="Gene3D" id="3.90.190.10">
    <property type="entry name" value="Protein tyrosine phosphatase superfamily"/>
    <property type="match status" value="1"/>
</dbReference>
<evidence type="ECO:0000256" key="6">
    <source>
        <dbReference type="ARBA" id="ARBA00022490"/>
    </source>
</evidence>
<feature type="region of interest" description="Disordered" evidence="18">
    <location>
        <begin position="1"/>
        <end position="30"/>
    </location>
</feature>
<dbReference type="Pfam" id="PF00782">
    <property type="entry name" value="DSPc"/>
    <property type="match status" value="1"/>
</dbReference>
<dbReference type="InterPro" id="IPR043587">
    <property type="entry name" value="Phosphatase_SSH-like"/>
</dbReference>
<comment type="caution">
    <text evidence="22">The sequence shown here is derived from an EMBL/GenBank/DDBJ whole genome shotgun (WGS) entry which is preliminary data.</text>
</comment>
<comment type="catalytic activity">
    <reaction evidence="13">
        <text>O-phospho-L-threonyl-[protein] + H2O = L-threonyl-[protein] + phosphate</text>
        <dbReference type="Rhea" id="RHEA:47004"/>
        <dbReference type="Rhea" id="RHEA-COMP:11060"/>
        <dbReference type="Rhea" id="RHEA-COMP:11605"/>
        <dbReference type="ChEBI" id="CHEBI:15377"/>
        <dbReference type="ChEBI" id="CHEBI:30013"/>
        <dbReference type="ChEBI" id="CHEBI:43474"/>
        <dbReference type="ChEBI" id="CHEBI:61977"/>
        <dbReference type="EC" id="3.1.3.16"/>
    </reaction>
</comment>
<dbReference type="InterPro" id="IPR000340">
    <property type="entry name" value="Dual-sp_phosphatase_cat-dom"/>
</dbReference>
<evidence type="ECO:0000256" key="2">
    <source>
        <dbReference type="ARBA" id="ARBA00004245"/>
    </source>
</evidence>
<dbReference type="Gene3D" id="1.10.10.60">
    <property type="entry name" value="Homeodomain-like"/>
    <property type="match status" value="1"/>
</dbReference>
<evidence type="ECO:0000256" key="18">
    <source>
        <dbReference type="SAM" id="MobiDB-lite"/>
    </source>
</evidence>
<feature type="compositionally biased region" description="Low complexity" evidence="18">
    <location>
        <begin position="667"/>
        <end position="676"/>
    </location>
</feature>
<dbReference type="PROSITE" id="PS50054">
    <property type="entry name" value="TYR_PHOSPHATASE_DUAL"/>
    <property type="match status" value="1"/>
</dbReference>
<protein>
    <recommendedName>
        <fullName evidence="15">Protein phosphatase Slingshot homolog 1</fullName>
        <ecNumber evidence="5">3.1.3.16</ecNumber>
    </recommendedName>
    <alternativeName>
        <fullName evidence="16">SSH-like protein 1</fullName>
    </alternativeName>
</protein>
<proteinExistence type="inferred from homology"/>
<comment type="similarity">
    <text evidence="4">Belongs to the protein-tyrosine phosphatase family.</text>
</comment>
<keyword evidence="17" id="KW-0175">Coiled coil</keyword>
<dbReference type="FunFam" id="1.10.10.60:FF:000423">
    <property type="entry name" value="Slingshot protein phosphatase 1a"/>
    <property type="match status" value="1"/>
</dbReference>
<dbReference type="STRING" id="137246.A0A401S6X4"/>
<keyword evidence="6" id="KW-0963">Cytoplasm</keyword>
<dbReference type="GO" id="GO:0004722">
    <property type="term" value="F:protein serine/threonine phosphatase activity"/>
    <property type="evidence" value="ECO:0007669"/>
    <property type="project" value="UniProtKB-EC"/>
</dbReference>